<proteinExistence type="predicted"/>
<evidence type="ECO:0000256" key="1">
    <source>
        <dbReference type="SAM" id="MobiDB-lite"/>
    </source>
</evidence>
<comment type="caution">
    <text evidence="2">The sequence shown here is derived from an EMBL/GenBank/DDBJ whole genome shotgun (WGS) entry which is preliminary data.</text>
</comment>
<feature type="compositionally biased region" description="Polar residues" evidence="1">
    <location>
        <begin position="93"/>
        <end position="102"/>
    </location>
</feature>
<reference evidence="2" key="2">
    <citation type="submission" date="2020-11" db="EMBL/GenBank/DDBJ databases">
        <authorList>
            <person name="McCartney M.A."/>
            <person name="Auch B."/>
            <person name="Kono T."/>
            <person name="Mallez S."/>
            <person name="Becker A."/>
            <person name="Gohl D.M."/>
            <person name="Silverstein K.A.T."/>
            <person name="Koren S."/>
            <person name="Bechman K.B."/>
            <person name="Herman A."/>
            <person name="Abrahante J.E."/>
            <person name="Garbe J."/>
        </authorList>
    </citation>
    <scope>NUCLEOTIDE SEQUENCE</scope>
    <source>
        <strain evidence="2">Duluth1</strain>
        <tissue evidence="2">Whole animal</tissue>
    </source>
</reference>
<name>A0A9D4IR93_DREPO</name>
<dbReference type="AlphaFoldDB" id="A0A9D4IR93"/>
<feature type="region of interest" description="Disordered" evidence="1">
    <location>
        <begin position="93"/>
        <end position="182"/>
    </location>
</feature>
<organism evidence="2 3">
    <name type="scientific">Dreissena polymorpha</name>
    <name type="common">Zebra mussel</name>
    <name type="synonym">Mytilus polymorpha</name>
    <dbReference type="NCBI Taxonomy" id="45954"/>
    <lineage>
        <taxon>Eukaryota</taxon>
        <taxon>Metazoa</taxon>
        <taxon>Spiralia</taxon>
        <taxon>Lophotrochozoa</taxon>
        <taxon>Mollusca</taxon>
        <taxon>Bivalvia</taxon>
        <taxon>Autobranchia</taxon>
        <taxon>Heteroconchia</taxon>
        <taxon>Euheterodonta</taxon>
        <taxon>Imparidentia</taxon>
        <taxon>Neoheterodontei</taxon>
        <taxon>Myida</taxon>
        <taxon>Dreissenoidea</taxon>
        <taxon>Dreissenidae</taxon>
        <taxon>Dreissena</taxon>
    </lineage>
</organism>
<evidence type="ECO:0008006" key="4">
    <source>
        <dbReference type="Google" id="ProtNLM"/>
    </source>
</evidence>
<dbReference type="EMBL" id="JAIWYP010000008">
    <property type="protein sequence ID" value="KAH3785256.1"/>
    <property type="molecule type" value="Genomic_DNA"/>
</dbReference>
<sequence>MTHVGVTVSMGEELFVSVCNDDSEIEVPGRSLFVYTALNECGQHFHDPCGHRGLQTGMEPTALISTVQGLCIDGACTCTGGWIGPDCRQRPTTTAMSTTENGYTAKEDTSGKKSSMNDTTTTAMSTTENGYTAKEDTSGKKSSMNDTTTTAMSTTENGYTAKEDTSGKKSSMNDTCGRSLFV</sequence>
<keyword evidence="3" id="KW-1185">Reference proteome</keyword>
<gene>
    <name evidence="2" type="ORF">DPMN_163341</name>
</gene>
<dbReference type="Proteomes" id="UP000828390">
    <property type="component" value="Unassembled WGS sequence"/>
</dbReference>
<evidence type="ECO:0000313" key="3">
    <source>
        <dbReference type="Proteomes" id="UP000828390"/>
    </source>
</evidence>
<protein>
    <recommendedName>
        <fullName evidence="4">EGF-like domain-containing protein</fullName>
    </recommendedName>
</protein>
<evidence type="ECO:0000313" key="2">
    <source>
        <dbReference type="EMBL" id="KAH3785256.1"/>
    </source>
</evidence>
<reference evidence="2" key="1">
    <citation type="journal article" date="2019" name="bioRxiv">
        <title>The Genome of the Zebra Mussel, Dreissena polymorpha: A Resource for Invasive Species Research.</title>
        <authorList>
            <person name="McCartney M.A."/>
            <person name="Auch B."/>
            <person name="Kono T."/>
            <person name="Mallez S."/>
            <person name="Zhang Y."/>
            <person name="Obille A."/>
            <person name="Becker A."/>
            <person name="Abrahante J.E."/>
            <person name="Garbe J."/>
            <person name="Badalamenti J.P."/>
            <person name="Herman A."/>
            <person name="Mangelson H."/>
            <person name="Liachko I."/>
            <person name="Sullivan S."/>
            <person name="Sone E.D."/>
            <person name="Koren S."/>
            <person name="Silverstein K.A.T."/>
            <person name="Beckman K.B."/>
            <person name="Gohl D.M."/>
        </authorList>
    </citation>
    <scope>NUCLEOTIDE SEQUENCE</scope>
    <source>
        <strain evidence="2">Duluth1</strain>
        <tissue evidence="2">Whole animal</tissue>
    </source>
</reference>
<accession>A0A9D4IR93</accession>